<evidence type="ECO:0000256" key="2">
    <source>
        <dbReference type="ARBA" id="ARBA00022490"/>
    </source>
</evidence>
<keyword evidence="7" id="KW-1185">Reference proteome</keyword>
<dbReference type="EMBL" id="JAHRHJ020000009">
    <property type="protein sequence ID" value="KAH9301064.1"/>
    <property type="molecule type" value="Genomic_DNA"/>
</dbReference>
<evidence type="ECO:0000256" key="3">
    <source>
        <dbReference type="ARBA" id="ARBA00023175"/>
    </source>
</evidence>
<dbReference type="GO" id="GO:0090307">
    <property type="term" value="P:mitotic spindle assembly"/>
    <property type="evidence" value="ECO:0007669"/>
    <property type="project" value="TreeGrafter"/>
</dbReference>
<proteinExistence type="predicted"/>
<dbReference type="AlphaFoldDB" id="A0AA38CR81"/>
<feature type="non-terminal residue" evidence="6">
    <location>
        <position position="1"/>
    </location>
</feature>
<evidence type="ECO:0000313" key="6">
    <source>
        <dbReference type="EMBL" id="KAH9301064.1"/>
    </source>
</evidence>
<feature type="coiled-coil region" evidence="5">
    <location>
        <begin position="114"/>
        <end position="141"/>
    </location>
</feature>
<feature type="non-terminal residue" evidence="6">
    <location>
        <position position="144"/>
    </location>
</feature>
<keyword evidence="2" id="KW-0963">Cytoplasm</keyword>
<evidence type="ECO:0000256" key="5">
    <source>
        <dbReference type="SAM" id="Coils"/>
    </source>
</evidence>
<comment type="caution">
    <text evidence="6">The sequence shown here is derived from an EMBL/GenBank/DDBJ whole genome shotgun (WGS) entry which is preliminary data.</text>
</comment>
<dbReference type="PANTHER" id="PTHR47970">
    <property type="entry name" value="KINESIN-LIKE PROTEIN KIF11"/>
    <property type="match status" value="1"/>
</dbReference>
<gene>
    <name evidence="6" type="ORF">KI387_012647</name>
</gene>
<dbReference type="GO" id="GO:0072686">
    <property type="term" value="C:mitotic spindle"/>
    <property type="evidence" value="ECO:0007669"/>
    <property type="project" value="TreeGrafter"/>
</dbReference>
<name>A0AA38CR81_TAXCH</name>
<dbReference type="GO" id="GO:0008574">
    <property type="term" value="F:plus-end-directed microtubule motor activity"/>
    <property type="evidence" value="ECO:0007669"/>
    <property type="project" value="TreeGrafter"/>
</dbReference>
<dbReference type="PANTHER" id="PTHR47970:SF9">
    <property type="entry name" value="KINESIN-LIKE PROTEIN KIN-5D"/>
    <property type="match status" value="1"/>
</dbReference>
<dbReference type="GO" id="GO:0005876">
    <property type="term" value="C:spindle microtubule"/>
    <property type="evidence" value="ECO:0007669"/>
    <property type="project" value="TreeGrafter"/>
</dbReference>
<evidence type="ECO:0000256" key="4">
    <source>
        <dbReference type="ARBA" id="ARBA00023212"/>
    </source>
</evidence>
<dbReference type="Proteomes" id="UP000824469">
    <property type="component" value="Unassembled WGS sequence"/>
</dbReference>
<evidence type="ECO:0000256" key="1">
    <source>
        <dbReference type="ARBA" id="ARBA00004245"/>
    </source>
</evidence>
<sequence length="144" mass="16135">IETGNQNLVQTFKSQLLQHLELLHSSVVDSVSQQRQQLKNTEEQLVSFASTKNQATEGVKNRVERLKTIYYSGIKGLHNLVNELDEKTLATFGRVNLAVDSQASDLNNLLENAVTEADAILFELQNALAKQEEKMSSYASQQQE</sequence>
<dbReference type="InterPro" id="IPR047149">
    <property type="entry name" value="KIF11-like"/>
</dbReference>
<evidence type="ECO:0000313" key="7">
    <source>
        <dbReference type="Proteomes" id="UP000824469"/>
    </source>
</evidence>
<organism evidence="6 7">
    <name type="scientific">Taxus chinensis</name>
    <name type="common">Chinese yew</name>
    <name type="synonym">Taxus wallichiana var. chinensis</name>
    <dbReference type="NCBI Taxonomy" id="29808"/>
    <lineage>
        <taxon>Eukaryota</taxon>
        <taxon>Viridiplantae</taxon>
        <taxon>Streptophyta</taxon>
        <taxon>Embryophyta</taxon>
        <taxon>Tracheophyta</taxon>
        <taxon>Spermatophyta</taxon>
        <taxon>Pinopsida</taxon>
        <taxon>Pinidae</taxon>
        <taxon>Conifers II</taxon>
        <taxon>Cupressales</taxon>
        <taxon>Taxaceae</taxon>
        <taxon>Taxus</taxon>
    </lineage>
</organism>
<keyword evidence="5" id="KW-0175">Coiled coil</keyword>
<keyword evidence="4" id="KW-0206">Cytoskeleton</keyword>
<reference evidence="6 7" key="1">
    <citation type="journal article" date="2021" name="Nat. Plants">
        <title>The Taxus genome provides insights into paclitaxel biosynthesis.</title>
        <authorList>
            <person name="Xiong X."/>
            <person name="Gou J."/>
            <person name="Liao Q."/>
            <person name="Li Y."/>
            <person name="Zhou Q."/>
            <person name="Bi G."/>
            <person name="Li C."/>
            <person name="Du R."/>
            <person name="Wang X."/>
            <person name="Sun T."/>
            <person name="Guo L."/>
            <person name="Liang H."/>
            <person name="Lu P."/>
            <person name="Wu Y."/>
            <person name="Zhang Z."/>
            <person name="Ro D.K."/>
            <person name="Shang Y."/>
            <person name="Huang S."/>
            <person name="Yan J."/>
        </authorList>
    </citation>
    <scope>NUCLEOTIDE SEQUENCE [LARGE SCALE GENOMIC DNA]</scope>
    <source>
        <strain evidence="6">Ta-2019</strain>
    </source>
</reference>
<dbReference type="GO" id="GO:0051231">
    <property type="term" value="P:spindle elongation"/>
    <property type="evidence" value="ECO:0007669"/>
    <property type="project" value="TreeGrafter"/>
</dbReference>
<accession>A0AA38CR81</accession>
<protein>
    <submittedName>
        <fullName evidence="6">Uncharacterized protein</fullName>
    </submittedName>
</protein>
<comment type="subcellular location">
    <subcellularLocation>
        <location evidence="1">Cytoplasm</location>
        <location evidence="1">Cytoskeleton</location>
    </subcellularLocation>
</comment>
<keyword evidence="3" id="KW-0505">Motor protein</keyword>